<dbReference type="GO" id="GO:0140663">
    <property type="term" value="F:ATP-dependent FeS chaperone activity"/>
    <property type="evidence" value="ECO:0007669"/>
    <property type="project" value="InterPro"/>
</dbReference>
<reference evidence="10 11" key="1">
    <citation type="submission" date="2016-06" db="EMBL/GenBank/DDBJ databases">
        <title>Respiratory ammonification of nitrate coupled to the oxidation of elemental sulfur in deep-sea autotrophic thermophilic bacteria.</title>
        <authorList>
            <person name="Slobodkina G.B."/>
            <person name="Mardanov A.V."/>
            <person name="Ravin N.V."/>
            <person name="Frolova A.A."/>
            <person name="Viryasiv M.B."/>
            <person name="Chernyh N.A."/>
            <person name="Bonch-Osmolovskaya E.A."/>
            <person name="Slobodkin A.I."/>
        </authorList>
    </citation>
    <scope>NUCLEOTIDE SEQUENCE [LARGE SCALE GENOMIC DNA]</scope>
    <source>
        <strain evidence="10 11">S69</strain>
    </source>
</reference>
<dbReference type="InterPro" id="IPR044304">
    <property type="entry name" value="NUBPL-like"/>
</dbReference>
<dbReference type="EMBL" id="MAGO01000006">
    <property type="protein sequence ID" value="OCC15268.1"/>
    <property type="molecule type" value="Genomic_DNA"/>
</dbReference>
<dbReference type="STRING" id="1156395.DBT_1391"/>
<comment type="similarity">
    <text evidence="2">In the C-terminal section; belongs to the Mrp/NBP35 ATP-binding proteins family.</text>
</comment>
<dbReference type="FunFam" id="3.40.50.300:FF:001119">
    <property type="entry name" value="Iron-sulfur cluster carrier protein"/>
    <property type="match status" value="1"/>
</dbReference>
<dbReference type="OrthoDB" id="9809679at2"/>
<comment type="function">
    <text evidence="8">Binds and transfers iron-sulfur (Fe-S) clusters to target apoproteins. Can hydrolyze ATP.</text>
</comment>
<dbReference type="Pfam" id="PF10609">
    <property type="entry name" value="ParA"/>
    <property type="match status" value="1"/>
</dbReference>
<evidence type="ECO:0000256" key="2">
    <source>
        <dbReference type="ARBA" id="ARBA00008205"/>
    </source>
</evidence>
<dbReference type="RefSeq" id="WP_067618077.1">
    <property type="nucleotide sequence ID" value="NZ_MAGO01000006.1"/>
</dbReference>
<evidence type="ECO:0000313" key="11">
    <source>
        <dbReference type="Proteomes" id="UP000093080"/>
    </source>
</evidence>
<evidence type="ECO:0000313" key="10">
    <source>
        <dbReference type="EMBL" id="OCC15268.1"/>
    </source>
</evidence>
<evidence type="ECO:0000259" key="9">
    <source>
        <dbReference type="Pfam" id="PF01883"/>
    </source>
</evidence>
<comment type="similarity">
    <text evidence="1">In the N-terminal section; belongs to the MIP18 family.</text>
</comment>
<keyword evidence="11" id="KW-1185">Reference proteome</keyword>
<keyword evidence="4 8" id="KW-0547">Nucleotide-binding</keyword>
<dbReference type="CDD" id="cd02037">
    <property type="entry name" value="Mrp_NBP35"/>
    <property type="match status" value="1"/>
</dbReference>
<name>A0A1B9F5P2_9BACT</name>
<dbReference type="SUPFAM" id="SSF52540">
    <property type="entry name" value="P-loop containing nucleoside triphosphate hydrolases"/>
    <property type="match status" value="1"/>
</dbReference>
<evidence type="ECO:0000256" key="5">
    <source>
        <dbReference type="ARBA" id="ARBA00022840"/>
    </source>
</evidence>
<dbReference type="InterPro" id="IPR027417">
    <property type="entry name" value="P-loop_NTPase"/>
</dbReference>
<evidence type="ECO:0000256" key="3">
    <source>
        <dbReference type="ARBA" id="ARBA00022723"/>
    </source>
</evidence>
<evidence type="ECO:0000256" key="6">
    <source>
        <dbReference type="ARBA" id="ARBA00023004"/>
    </source>
</evidence>
<dbReference type="GO" id="GO:0005524">
    <property type="term" value="F:ATP binding"/>
    <property type="evidence" value="ECO:0007669"/>
    <property type="project" value="UniProtKB-UniRule"/>
</dbReference>
<comment type="caution">
    <text evidence="10">The sequence shown here is derived from an EMBL/GenBank/DDBJ whole genome shotgun (WGS) entry which is preliminary data.</text>
</comment>
<accession>A0A1B9F5P2</accession>
<evidence type="ECO:0000256" key="8">
    <source>
        <dbReference type="HAMAP-Rule" id="MF_02040"/>
    </source>
</evidence>
<organism evidence="10 11">
    <name type="scientific">Dissulfuribacter thermophilus</name>
    <dbReference type="NCBI Taxonomy" id="1156395"/>
    <lineage>
        <taxon>Bacteria</taxon>
        <taxon>Pseudomonadati</taxon>
        <taxon>Thermodesulfobacteriota</taxon>
        <taxon>Dissulfuribacteria</taxon>
        <taxon>Dissulfuribacterales</taxon>
        <taxon>Dissulfuribacteraceae</taxon>
        <taxon>Dissulfuribacter</taxon>
    </lineage>
</organism>
<evidence type="ECO:0000256" key="7">
    <source>
        <dbReference type="ARBA" id="ARBA00023014"/>
    </source>
</evidence>
<dbReference type="InterPro" id="IPR033756">
    <property type="entry name" value="YlxH/NBP35"/>
</dbReference>
<dbReference type="AlphaFoldDB" id="A0A1B9F5P2"/>
<keyword evidence="8" id="KW-0378">Hydrolase</keyword>
<dbReference type="PANTHER" id="PTHR42961:SF2">
    <property type="entry name" value="IRON-SULFUR PROTEIN NUBPL"/>
    <property type="match status" value="1"/>
</dbReference>
<dbReference type="InterPro" id="IPR034904">
    <property type="entry name" value="FSCA_dom_sf"/>
</dbReference>
<keyword evidence="5 8" id="KW-0067">ATP-binding</keyword>
<proteinExistence type="inferred from homology"/>
<dbReference type="InterPro" id="IPR019591">
    <property type="entry name" value="Mrp/NBP35_ATP-bd"/>
</dbReference>
<protein>
    <recommendedName>
        <fullName evidence="8">Iron-sulfur cluster carrier protein</fullName>
    </recommendedName>
</protein>
<dbReference type="Proteomes" id="UP000093080">
    <property type="component" value="Unassembled WGS sequence"/>
</dbReference>
<dbReference type="SUPFAM" id="SSF117916">
    <property type="entry name" value="Fe-S cluster assembly (FSCA) domain-like"/>
    <property type="match status" value="1"/>
</dbReference>
<keyword evidence="6 8" id="KW-0408">Iron</keyword>
<gene>
    <name evidence="10" type="ORF">DBT_1391</name>
</gene>
<dbReference type="GO" id="GO:0051539">
    <property type="term" value="F:4 iron, 4 sulfur cluster binding"/>
    <property type="evidence" value="ECO:0007669"/>
    <property type="project" value="TreeGrafter"/>
</dbReference>
<dbReference type="GO" id="GO:0016226">
    <property type="term" value="P:iron-sulfur cluster assembly"/>
    <property type="evidence" value="ECO:0007669"/>
    <property type="project" value="InterPro"/>
</dbReference>
<evidence type="ECO:0000256" key="4">
    <source>
        <dbReference type="ARBA" id="ARBA00022741"/>
    </source>
</evidence>
<dbReference type="HAMAP" id="MF_02040">
    <property type="entry name" value="Mrp_NBP35"/>
    <property type="match status" value="1"/>
</dbReference>
<dbReference type="Gene3D" id="3.40.50.300">
    <property type="entry name" value="P-loop containing nucleotide triphosphate hydrolases"/>
    <property type="match status" value="1"/>
</dbReference>
<dbReference type="PANTHER" id="PTHR42961">
    <property type="entry name" value="IRON-SULFUR PROTEIN NUBPL"/>
    <property type="match status" value="1"/>
</dbReference>
<dbReference type="InterPro" id="IPR000808">
    <property type="entry name" value="Mrp-like_CS"/>
</dbReference>
<comment type="similarity">
    <text evidence="8">Belongs to the Mrp/NBP35 ATP-binding proteins family.</text>
</comment>
<feature type="binding site" evidence="8">
    <location>
        <begin position="112"/>
        <end position="119"/>
    </location>
    <ligand>
        <name>ATP</name>
        <dbReference type="ChEBI" id="CHEBI:30616"/>
    </ligand>
</feature>
<dbReference type="PROSITE" id="PS01215">
    <property type="entry name" value="MRP"/>
    <property type="match status" value="1"/>
</dbReference>
<evidence type="ECO:0000256" key="1">
    <source>
        <dbReference type="ARBA" id="ARBA00007352"/>
    </source>
</evidence>
<feature type="domain" description="MIP18 family-like" evidence="9">
    <location>
        <begin position="5"/>
        <end position="76"/>
    </location>
</feature>
<dbReference type="GO" id="GO:0046872">
    <property type="term" value="F:metal ion binding"/>
    <property type="evidence" value="ECO:0007669"/>
    <property type="project" value="UniProtKB-KW"/>
</dbReference>
<dbReference type="Gene3D" id="3.30.300.130">
    <property type="entry name" value="Fe-S cluster assembly (FSCA)"/>
    <property type="match status" value="1"/>
</dbReference>
<keyword evidence="3 8" id="KW-0479">Metal-binding</keyword>
<dbReference type="InterPro" id="IPR002744">
    <property type="entry name" value="MIP18-like"/>
</dbReference>
<dbReference type="GO" id="GO:0016887">
    <property type="term" value="F:ATP hydrolysis activity"/>
    <property type="evidence" value="ECO:0007669"/>
    <property type="project" value="UniProtKB-UniRule"/>
</dbReference>
<dbReference type="Pfam" id="PF01883">
    <property type="entry name" value="FeS_assembly_P"/>
    <property type="match status" value="1"/>
</dbReference>
<comment type="subunit">
    <text evidence="8">Homodimer.</text>
</comment>
<keyword evidence="7 8" id="KW-0411">Iron-sulfur</keyword>
<sequence length="354" mass="37664">MAVTKETIMDALKGVNDPELNRSLVDLGMVKDVEISGDAVRVTISLTFAGCPLKTKIKQDVEEAVKAVPGVNYVEVVMTAMTSEERAKLFGQAPSEMEGIKKVKRVIAVASGKGGVGKSTVSVNLAVALKGLGKNTGILDADFHGPDIPIMMGIKDRPLGSKGMLLPLEKYGVKVMSTATLAGEGVPIVWRGPLVNKAIKEFLGKVKWDDLDFLIVDLPPGTGDATITVTKSIPLDGVIVVTTPQKVAVSDVRRAIGLFKTEEIPILGIVENMSYLKMPGGSEDDILDIFGSGGGEKLAKAFQIPLLAKIPIDPQIRIGGDSGEPISAKRDETSEVFFTLAQKVIEECETQPNN</sequence>